<dbReference type="AlphaFoldDB" id="A0A644X6I8"/>
<organism evidence="1">
    <name type="scientific">bioreactor metagenome</name>
    <dbReference type="NCBI Taxonomy" id="1076179"/>
    <lineage>
        <taxon>unclassified sequences</taxon>
        <taxon>metagenomes</taxon>
        <taxon>ecological metagenomes</taxon>
    </lineage>
</organism>
<accession>A0A644X6I8</accession>
<reference evidence="1" key="1">
    <citation type="submission" date="2019-08" db="EMBL/GenBank/DDBJ databases">
        <authorList>
            <person name="Kucharzyk K."/>
            <person name="Murdoch R.W."/>
            <person name="Higgins S."/>
            <person name="Loffler F."/>
        </authorList>
    </citation>
    <scope>NUCLEOTIDE SEQUENCE</scope>
</reference>
<dbReference type="Gene3D" id="3.40.50.300">
    <property type="entry name" value="P-loop containing nucleotide triphosphate hydrolases"/>
    <property type="match status" value="1"/>
</dbReference>
<gene>
    <name evidence="1" type="ORF">SDC9_58039</name>
</gene>
<proteinExistence type="predicted"/>
<sequence length="633" mass="73467">MDEEINYVGVLASDEDVQASGSGKYSVFVNQSDVLQFNVKLISRNPGKMPDVRFFVGYSNKFPMIADTRDFIEESRVENYKNELSKYLLGFTYKINFKGFPIIEKIMLKDKVNSFTEGKTYFSVPTYRIGNIIKGENFAYSSLSVLLERLKMNRYLGIIDGFVTDSDTPPFLIWDDGIDKYAVGIFDEHKYSQDGFSLKFKKLKYVQFAEHWYEEIFDFADNKAITYIKTEIYKEIMISLENSEVYYEIKENVEENKNHNNENSCEEILSEEYLIEQFELIARNEGLYYDRKDLINFHTAMKTSQLVILSGMSGTGKSRLVRCYAQALGIADNGYKMIPVRPSWNDDSDLIGFVDSMHMVYRPSDTGFVELLQNASEEINKNSIYLICLDEMNLARVEYYFSQLLSILEMPEKSRILELYDSDMKGKLYNSSKYKREITIGENIKFVGTVNIDESTFHFSDKVLDRANVISLNVVPYITWKPIDASDKSKIKGNPITLDDYQKFVIKRDNKIQLSEREISFLWEIHLLFNKVNKNLGVGPRIVSRIGIYVENVPKALELTRKEAFDLQIVQRVLTKLRGPKEQLKGILDMDSNSEFSSFYSIIEKYKDVSEFKNTIETLEVKKQELEVYGYTL</sequence>
<dbReference type="EMBL" id="VSSQ01001865">
    <property type="protein sequence ID" value="MPM11689.1"/>
    <property type="molecule type" value="Genomic_DNA"/>
</dbReference>
<name>A0A644X6I8_9ZZZZ</name>
<dbReference type="InterPro" id="IPR027417">
    <property type="entry name" value="P-loop_NTPase"/>
</dbReference>
<evidence type="ECO:0000313" key="1">
    <source>
        <dbReference type="EMBL" id="MPM11689.1"/>
    </source>
</evidence>
<comment type="caution">
    <text evidence="1">The sequence shown here is derived from an EMBL/GenBank/DDBJ whole genome shotgun (WGS) entry which is preliminary data.</text>
</comment>
<dbReference type="SUPFAM" id="SSF52540">
    <property type="entry name" value="P-loop containing nucleoside triphosphate hydrolases"/>
    <property type="match status" value="1"/>
</dbReference>
<protein>
    <submittedName>
        <fullName evidence="1">Uncharacterized protein</fullName>
    </submittedName>
</protein>